<proteinExistence type="predicted"/>
<dbReference type="EMBL" id="CP006577">
    <property type="protein sequence ID" value="AIG98087.1"/>
    <property type="molecule type" value="Genomic_DNA"/>
</dbReference>
<dbReference type="RefSeq" id="WP_010878708.1">
    <property type="nucleotide sequence ID" value="NZ_CP006577.1"/>
</dbReference>
<accession>A0A075WEF0</accession>
<protein>
    <submittedName>
        <fullName evidence="1">Uncharacterized protein</fullName>
    </submittedName>
</protein>
<reference evidence="1 2" key="1">
    <citation type="submission" date="2013-07" db="EMBL/GenBank/DDBJ databases">
        <title>Genome of Archaeoglobus fulgidus.</title>
        <authorList>
            <person name="Fiebig A."/>
            <person name="Birkeland N.-K."/>
        </authorList>
    </citation>
    <scope>NUCLEOTIDE SEQUENCE [LARGE SCALE GENOMIC DNA]</scope>
    <source>
        <strain evidence="1 2">DSM 8774</strain>
    </source>
</reference>
<organism evidence="1 2">
    <name type="scientific">Archaeoglobus fulgidus DSM 8774</name>
    <dbReference type="NCBI Taxonomy" id="1344584"/>
    <lineage>
        <taxon>Archaea</taxon>
        <taxon>Methanobacteriati</taxon>
        <taxon>Methanobacteriota</taxon>
        <taxon>Archaeoglobi</taxon>
        <taxon>Archaeoglobales</taxon>
        <taxon>Archaeoglobaceae</taxon>
        <taxon>Archaeoglobus</taxon>
    </lineage>
</organism>
<evidence type="ECO:0000313" key="2">
    <source>
        <dbReference type="Proteomes" id="UP000028501"/>
    </source>
</evidence>
<dbReference type="KEGG" id="afg:AFULGI_00013120"/>
<dbReference type="Proteomes" id="UP000028501">
    <property type="component" value="Chromosome"/>
</dbReference>
<evidence type="ECO:0000313" key="1">
    <source>
        <dbReference type="EMBL" id="AIG98087.1"/>
    </source>
</evidence>
<dbReference type="AlphaFoldDB" id="A0A075WEF0"/>
<gene>
    <name evidence="1" type="ORF">AFULGI_00013120</name>
</gene>
<dbReference type="HOGENOM" id="CLU_1745450_0_0_2"/>
<sequence>MAGQLTFKRELEKVFEKELKKRIERIGKTPLSPLSLILFTRIAELSAIENGYIRPTEYEMREIFAARTTYSEGLLSTLKDIIYSHFLRSNLGEHLEDFIYTLQRIEDIQSKIDELILREMREVSLRKVYHELLRFLLDMLCDKDMVRFD</sequence>
<name>A0A075WEF0_ARCFL</name>
<dbReference type="GeneID" id="24794818"/>